<dbReference type="EMBL" id="JACMSC010000008">
    <property type="protein sequence ID" value="KAG6509639.1"/>
    <property type="molecule type" value="Genomic_DNA"/>
</dbReference>
<dbReference type="PANTHER" id="PTHR35502">
    <property type="entry name" value="PROTEIN MICROTUBULE BINDING PROTEIN 2C"/>
    <property type="match status" value="1"/>
</dbReference>
<dbReference type="AlphaFoldDB" id="A0A8J5L8G9"/>
<gene>
    <name evidence="3" type="ORF">ZIOFF_027639</name>
</gene>
<reference evidence="3 4" key="1">
    <citation type="submission" date="2020-08" db="EMBL/GenBank/DDBJ databases">
        <title>Plant Genome Project.</title>
        <authorList>
            <person name="Zhang R.-G."/>
        </authorList>
    </citation>
    <scope>NUCLEOTIDE SEQUENCE [LARGE SCALE GENOMIC DNA]</scope>
    <source>
        <tissue evidence="3">Rhizome</tissue>
    </source>
</reference>
<feature type="region of interest" description="Disordered" evidence="1">
    <location>
        <begin position="1"/>
        <end position="26"/>
    </location>
</feature>
<proteinExistence type="predicted"/>
<organism evidence="3 4">
    <name type="scientific">Zingiber officinale</name>
    <name type="common">Ginger</name>
    <name type="synonym">Amomum zingiber</name>
    <dbReference type="NCBI Taxonomy" id="94328"/>
    <lineage>
        <taxon>Eukaryota</taxon>
        <taxon>Viridiplantae</taxon>
        <taxon>Streptophyta</taxon>
        <taxon>Embryophyta</taxon>
        <taxon>Tracheophyta</taxon>
        <taxon>Spermatophyta</taxon>
        <taxon>Magnoliopsida</taxon>
        <taxon>Liliopsida</taxon>
        <taxon>Zingiberales</taxon>
        <taxon>Zingiberaceae</taxon>
        <taxon>Zingiber</taxon>
    </lineage>
</organism>
<evidence type="ECO:0000313" key="3">
    <source>
        <dbReference type="EMBL" id="KAG6509639.1"/>
    </source>
</evidence>
<sequence length="127" mass="14060">MASIRTGGAARAPGKQPRMHSSSSSALLTPATMPLAKKAPNVDRVKNLVDMAPLIESLMVAAHFSAFRFLVDRRPNPSFRRRASMVYTPTPQLRKVILFLIFASFFFLCFSNQYSGRFSSSAHIPVV</sequence>
<comment type="caution">
    <text evidence="3">The sequence shown here is derived from an EMBL/GenBank/DDBJ whole genome shotgun (WGS) entry which is preliminary data.</text>
</comment>
<dbReference type="GO" id="GO:0008017">
    <property type="term" value="F:microtubule binding"/>
    <property type="evidence" value="ECO:0007669"/>
    <property type="project" value="InterPro"/>
</dbReference>
<dbReference type="InterPro" id="IPR040289">
    <property type="entry name" value="MBP2C"/>
</dbReference>
<accession>A0A8J5L8G9</accession>
<evidence type="ECO:0000256" key="2">
    <source>
        <dbReference type="SAM" id="Phobius"/>
    </source>
</evidence>
<dbReference type="GO" id="GO:0010497">
    <property type="term" value="P:plasmodesmata-mediated intercellular transport"/>
    <property type="evidence" value="ECO:0007669"/>
    <property type="project" value="InterPro"/>
</dbReference>
<feature type="transmembrane region" description="Helical" evidence="2">
    <location>
        <begin position="92"/>
        <end position="114"/>
    </location>
</feature>
<protein>
    <submittedName>
        <fullName evidence="3">Uncharacterized protein</fullName>
    </submittedName>
</protein>
<keyword evidence="2" id="KW-0472">Membrane</keyword>
<keyword evidence="4" id="KW-1185">Reference proteome</keyword>
<name>A0A8J5L8G9_ZINOF</name>
<evidence type="ECO:0000256" key="1">
    <source>
        <dbReference type="SAM" id="MobiDB-lite"/>
    </source>
</evidence>
<evidence type="ECO:0000313" key="4">
    <source>
        <dbReference type="Proteomes" id="UP000734854"/>
    </source>
</evidence>
<keyword evidence="2" id="KW-1133">Transmembrane helix</keyword>
<keyword evidence="2" id="KW-0812">Transmembrane</keyword>
<dbReference type="PANTHER" id="PTHR35502:SF2">
    <property type="entry name" value="PROTEIN MICROTUBULE BINDING PROTEIN 2C"/>
    <property type="match status" value="1"/>
</dbReference>
<dbReference type="Proteomes" id="UP000734854">
    <property type="component" value="Unassembled WGS sequence"/>
</dbReference>